<evidence type="ECO:0000313" key="5">
    <source>
        <dbReference type="Proteomes" id="UP000273973"/>
    </source>
</evidence>
<keyword evidence="1" id="KW-1133">Transmembrane helix</keyword>
<reference evidence="3 5" key="2">
    <citation type="submission" date="2018-11" db="EMBL/GenBank/DDBJ databases">
        <authorList>
            <person name="Stevens M.J."/>
            <person name="Cernela N."/>
            <person name="Spoerry Serrano N."/>
            <person name="Schmitt S."/>
            <person name="Schrenzel J."/>
            <person name="Stephan R."/>
        </authorList>
    </citation>
    <scope>NUCLEOTIDE SEQUENCE [LARGE SCALE GENOMIC DNA]</scope>
    <source>
        <strain evidence="3 5">SS1014</strain>
    </source>
</reference>
<gene>
    <name evidence="2" type="ORF">CWI26_00290</name>
    <name evidence="3" type="ORF">EJA00_08835</name>
</gene>
<evidence type="ECO:0000313" key="4">
    <source>
        <dbReference type="Proteomes" id="UP000231863"/>
    </source>
</evidence>
<feature type="transmembrane region" description="Helical" evidence="1">
    <location>
        <begin position="45"/>
        <end position="64"/>
    </location>
</feature>
<dbReference type="Proteomes" id="UP000273973">
    <property type="component" value="Unassembled WGS sequence"/>
</dbReference>
<reference evidence="2 4" key="1">
    <citation type="submission" date="2017-11" db="EMBL/GenBank/DDBJ databases">
        <title>Genome analysis of Streptococcus suis serotype chz stain ah681.</title>
        <authorList>
            <person name="Pan Z."/>
            <person name="Zhang Y."/>
            <person name="Ma J."/>
            <person name="Lu P."/>
            <person name="Zhu Y."/>
            <person name="Zhong X."/>
            <person name="Dong W."/>
            <person name="Lu C."/>
            <person name="Yao H."/>
        </authorList>
    </citation>
    <scope>NUCLEOTIDE SEQUENCE [LARGE SCALE GENOMIC DNA]</scope>
    <source>
        <strain evidence="2 4">AH681</strain>
    </source>
</reference>
<evidence type="ECO:0000313" key="3">
    <source>
        <dbReference type="EMBL" id="RRR45498.1"/>
    </source>
</evidence>
<dbReference type="EMBL" id="RSDG01000070">
    <property type="protein sequence ID" value="RRR45498.1"/>
    <property type="molecule type" value="Genomic_DNA"/>
</dbReference>
<proteinExistence type="predicted"/>
<keyword evidence="1" id="KW-0472">Membrane</keyword>
<dbReference type="Proteomes" id="UP000231863">
    <property type="component" value="Chromosome"/>
</dbReference>
<evidence type="ECO:0000313" key="2">
    <source>
        <dbReference type="EMBL" id="AUA18072.1"/>
    </source>
</evidence>
<evidence type="ECO:0000256" key="1">
    <source>
        <dbReference type="SAM" id="Phobius"/>
    </source>
</evidence>
<reference evidence="3 5" key="3">
    <citation type="submission" date="2018-12" db="EMBL/GenBank/DDBJ databases">
        <title>Whole-genome sequences of fifteen clinical Streptococcus suis strains isolated from pigs between 2006 and 2018.</title>
        <authorList>
            <person name="Stevens M.J.A."/>
            <person name="Cernela N."/>
            <person name="Spoerry Serrano N."/>
            <person name="Schmitt S."/>
            <person name="Schrenzel J."/>
            <person name="Stephan R."/>
        </authorList>
    </citation>
    <scope>NUCLEOTIDE SEQUENCE [LARGE SCALE GENOMIC DNA]</scope>
    <source>
        <strain evidence="3 5">SS1014</strain>
    </source>
</reference>
<protein>
    <submittedName>
        <fullName evidence="2">Uncharacterized protein</fullName>
    </submittedName>
</protein>
<keyword evidence="1" id="KW-0812">Transmembrane</keyword>
<dbReference type="RefSeq" id="WP_079268545.1">
    <property type="nucleotide sequence ID" value="NZ_CP025043.1"/>
</dbReference>
<accession>A0A2I5KL31</accession>
<sequence>MSQPVVPLTVPQSRRFEKKSRNDILMKIRLGKTEVTFFQSINPDFSRIFILMPIAYFGVLVSRVDQFFPR</sequence>
<dbReference type="AlphaFoldDB" id="A0A2I5KL31"/>
<organism evidence="2 4">
    <name type="scientific">Streptococcus suis</name>
    <dbReference type="NCBI Taxonomy" id="1307"/>
    <lineage>
        <taxon>Bacteria</taxon>
        <taxon>Bacillati</taxon>
        <taxon>Bacillota</taxon>
        <taxon>Bacilli</taxon>
        <taxon>Lactobacillales</taxon>
        <taxon>Streptococcaceae</taxon>
        <taxon>Streptococcus</taxon>
    </lineage>
</organism>
<dbReference type="EMBL" id="CP025043">
    <property type="protein sequence ID" value="AUA18072.1"/>
    <property type="molecule type" value="Genomic_DNA"/>
</dbReference>
<name>A0A2I5KL31_STRSU</name>